<keyword evidence="4" id="KW-1185">Reference proteome</keyword>
<organism evidence="3 4">
    <name type="scientific">Ephemerocybe angulata</name>
    <dbReference type="NCBI Taxonomy" id="980116"/>
    <lineage>
        <taxon>Eukaryota</taxon>
        <taxon>Fungi</taxon>
        <taxon>Dikarya</taxon>
        <taxon>Basidiomycota</taxon>
        <taxon>Agaricomycotina</taxon>
        <taxon>Agaricomycetes</taxon>
        <taxon>Agaricomycetidae</taxon>
        <taxon>Agaricales</taxon>
        <taxon>Agaricineae</taxon>
        <taxon>Psathyrellaceae</taxon>
        <taxon>Ephemerocybe</taxon>
    </lineage>
</organism>
<feature type="region of interest" description="Disordered" evidence="1">
    <location>
        <begin position="633"/>
        <end position="672"/>
    </location>
</feature>
<evidence type="ECO:0000259" key="2">
    <source>
        <dbReference type="PROSITE" id="PS50181"/>
    </source>
</evidence>
<evidence type="ECO:0000256" key="1">
    <source>
        <dbReference type="SAM" id="MobiDB-lite"/>
    </source>
</evidence>
<evidence type="ECO:0000313" key="4">
    <source>
        <dbReference type="Proteomes" id="UP000521943"/>
    </source>
</evidence>
<feature type="compositionally biased region" description="Acidic residues" evidence="1">
    <location>
        <begin position="654"/>
        <end position="665"/>
    </location>
</feature>
<dbReference type="AlphaFoldDB" id="A0A8H6LXF1"/>
<feature type="compositionally biased region" description="Basic and acidic residues" evidence="1">
    <location>
        <begin position="832"/>
        <end position="847"/>
    </location>
</feature>
<feature type="region of interest" description="Disordered" evidence="1">
    <location>
        <begin position="903"/>
        <end position="929"/>
    </location>
</feature>
<dbReference type="PROSITE" id="PS50181">
    <property type="entry name" value="FBOX"/>
    <property type="match status" value="1"/>
</dbReference>
<dbReference type="Proteomes" id="UP000521943">
    <property type="component" value="Unassembled WGS sequence"/>
</dbReference>
<gene>
    <name evidence="3" type="ORF">DFP72DRAFT_1091075</name>
</gene>
<feature type="domain" description="F-box" evidence="2">
    <location>
        <begin position="6"/>
        <end position="58"/>
    </location>
</feature>
<proteinExistence type="predicted"/>
<feature type="compositionally biased region" description="Acidic residues" evidence="1">
    <location>
        <begin position="528"/>
        <end position="542"/>
    </location>
</feature>
<name>A0A8H6LXF1_9AGAR</name>
<dbReference type="OrthoDB" id="3062746at2759"/>
<feature type="region of interest" description="Disordered" evidence="1">
    <location>
        <begin position="525"/>
        <end position="553"/>
    </location>
</feature>
<feature type="compositionally biased region" description="Low complexity" evidence="1">
    <location>
        <begin position="800"/>
        <end position="810"/>
    </location>
</feature>
<protein>
    <recommendedName>
        <fullName evidence="2">F-box domain-containing protein</fullName>
    </recommendedName>
</protein>
<dbReference type="EMBL" id="JACGCI010000103">
    <property type="protein sequence ID" value="KAF6745654.1"/>
    <property type="molecule type" value="Genomic_DNA"/>
</dbReference>
<dbReference type="InterPro" id="IPR001810">
    <property type="entry name" value="F-box_dom"/>
</dbReference>
<accession>A0A8H6LXF1</accession>
<reference evidence="3 4" key="1">
    <citation type="submission" date="2020-07" db="EMBL/GenBank/DDBJ databases">
        <title>Comparative genomics of pyrophilous fungi reveals a link between fire events and developmental genes.</title>
        <authorList>
            <consortium name="DOE Joint Genome Institute"/>
            <person name="Steindorff A.S."/>
            <person name="Carver A."/>
            <person name="Calhoun S."/>
            <person name="Stillman K."/>
            <person name="Liu H."/>
            <person name="Lipzen A."/>
            <person name="Pangilinan J."/>
            <person name="Labutti K."/>
            <person name="Bruns T.D."/>
            <person name="Grigoriev I.V."/>
        </authorList>
    </citation>
    <scope>NUCLEOTIDE SEQUENCE [LARGE SCALE GENOMIC DNA]</scope>
    <source>
        <strain evidence="3 4">CBS 144469</strain>
    </source>
</reference>
<comment type="caution">
    <text evidence="3">The sequence shown here is derived from an EMBL/GenBank/DDBJ whole genome shotgun (WGS) entry which is preliminary data.</text>
</comment>
<sequence>MSSIATPSFSDIPQELTHNIMTYCEARELAVLSRTARRYKPEAERLLYGTISLHYRSPASFDCIRVLASNKCKAKLVQAFALTLWNDSSLETDRYAGFDWDDSLPEEVPPAVLRCIFDKISGACHNMENVVFFSFKMDWHRYGVQLYDWVMDGVRHLSHRPSLRTLFIEAFAIPRDLSSWVAQFPKLEILGIWHVEYCPSARDELVTSPLPSESSAPGAVKPVIIGILPSITNDRECWESGRRLDVTIYDYDEPVSNPLLGYNLYEDLKLQVGDESGSLSVHAPDLSAASFEKLIPVVNVFLHSCLGDFDKSLILRPQETPKDIDDIDWDGLKDFLRVVSSKPWATPVFFQITPSLGIERETLELMKEKIREMERRGAERLVDVFNDPALDEATFRGGKFLTHAIASEKPQWGGRRRWFVLEEVTDPKSGRWRWCKPGKWTDEIYINDESLMEERRREADYDNYYAYYCQIFLISLIPLPPLRTRALHHHSLQPSPLENENAPPPRREGGHVPFEVYRDDEHDKEAEEYADEQEVIDSEGEPEPSSSDRPAAPLTYSNITHITAHLHAKQRLLRLQMIENEAAIKNRLYELQMLSVNAADAVEGVHEALRVLDSEAVEGPDMARVVNRAMGKMPYMKSGDDDGATPVGGRGGDGGDDDGDDEEGGPDTMNMRAGHVPVLSTIHEADEEAIQSACREAQLSTRNPTPSPEPQAGSTSRAEPNPLKRRRSDVDSEDDMDSDDEEKISMILTAGVRQDVDSEEDSQEPASKKMRMTTEATSASAARAVRRATAEERRVSGATVYSVSVGGSHRSGSENPEHAREELVSENEDEDTSGKYEYEERRNENESKTATSIDPYPPSHAYTHVEHHQTTTYENDSNGVNSTSYLNYDEDPRAISVPASAINRESAPSPSPHLTPQNQNGVHAIPPQPAPVKQARLNAVENLPLLPNPSRAQITTIDDACSAPQPRCMGLQRSPAESTGRYRAAMYPERYPGVVGLCRYLQPEDENAATTGPRSEEVRWHRARAQETVTLLWIPTAVYLALCIPWRTRE</sequence>
<feature type="compositionally biased region" description="Basic and acidic residues" evidence="1">
    <location>
        <begin position="811"/>
        <end position="823"/>
    </location>
</feature>
<feature type="compositionally biased region" description="Acidic residues" evidence="1">
    <location>
        <begin position="731"/>
        <end position="742"/>
    </location>
</feature>
<feature type="compositionally biased region" description="Polar residues" evidence="1">
    <location>
        <begin position="906"/>
        <end position="921"/>
    </location>
</feature>
<evidence type="ECO:0000313" key="3">
    <source>
        <dbReference type="EMBL" id="KAF6745654.1"/>
    </source>
</evidence>
<feature type="region of interest" description="Disordered" evidence="1">
    <location>
        <begin position="491"/>
        <end position="512"/>
    </location>
</feature>
<feature type="region of interest" description="Disordered" evidence="1">
    <location>
        <begin position="698"/>
        <end position="862"/>
    </location>
</feature>
<feature type="compositionally biased region" description="Low complexity" evidence="1">
    <location>
        <begin position="773"/>
        <end position="783"/>
    </location>
</feature>